<accession>A0A1R3GVT3</accession>
<feature type="compositionally biased region" description="Basic and acidic residues" evidence="1">
    <location>
        <begin position="1"/>
        <end position="13"/>
    </location>
</feature>
<keyword evidence="3" id="KW-1185">Reference proteome</keyword>
<dbReference type="EMBL" id="AWWV01013290">
    <property type="protein sequence ID" value="OMO62214.1"/>
    <property type="molecule type" value="Genomic_DNA"/>
</dbReference>
<reference evidence="2 3" key="1">
    <citation type="submission" date="2013-09" db="EMBL/GenBank/DDBJ databases">
        <title>Corchorus capsularis genome sequencing.</title>
        <authorList>
            <person name="Alam M."/>
            <person name="Haque M.S."/>
            <person name="Islam M.S."/>
            <person name="Emdad E.M."/>
            <person name="Islam M.M."/>
            <person name="Ahmed B."/>
            <person name="Halim A."/>
            <person name="Hossen Q.M.M."/>
            <person name="Hossain M.Z."/>
            <person name="Ahmed R."/>
            <person name="Khan M.M."/>
            <person name="Islam R."/>
            <person name="Rashid M.M."/>
            <person name="Khan S.A."/>
            <person name="Rahman M.S."/>
            <person name="Alam M."/>
        </authorList>
    </citation>
    <scope>NUCLEOTIDE SEQUENCE [LARGE SCALE GENOMIC DNA]</scope>
    <source>
        <strain evidence="3">cv. CVL-1</strain>
        <tissue evidence="2">Whole seedling</tissue>
    </source>
</reference>
<feature type="region of interest" description="Disordered" evidence="1">
    <location>
        <begin position="1"/>
        <end position="63"/>
    </location>
</feature>
<dbReference type="OrthoDB" id="10440726at2759"/>
<dbReference type="Gramene" id="OMO62214">
    <property type="protein sequence ID" value="OMO62214"/>
    <property type="gene ID" value="CCACVL1_22956"/>
</dbReference>
<sequence>MVVEVLKPKDCLRLPKPMKQPRSYVPNPPNRTSRSQQNRKKHSPNTSPPSCLTVGPKFRLKIS</sequence>
<evidence type="ECO:0000313" key="2">
    <source>
        <dbReference type="EMBL" id="OMO62214.1"/>
    </source>
</evidence>
<dbReference type="Proteomes" id="UP000188268">
    <property type="component" value="Unassembled WGS sequence"/>
</dbReference>
<proteinExistence type="predicted"/>
<gene>
    <name evidence="2" type="ORF">CCACVL1_22956</name>
</gene>
<name>A0A1R3GVT3_COCAP</name>
<comment type="caution">
    <text evidence="2">The sequence shown here is derived from an EMBL/GenBank/DDBJ whole genome shotgun (WGS) entry which is preliminary data.</text>
</comment>
<evidence type="ECO:0000256" key="1">
    <source>
        <dbReference type="SAM" id="MobiDB-lite"/>
    </source>
</evidence>
<protein>
    <submittedName>
        <fullName evidence="2">Uncharacterized protein</fullName>
    </submittedName>
</protein>
<organism evidence="2 3">
    <name type="scientific">Corchorus capsularis</name>
    <name type="common">Jute</name>
    <dbReference type="NCBI Taxonomy" id="210143"/>
    <lineage>
        <taxon>Eukaryota</taxon>
        <taxon>Viridiplantae</taxon>
        <taxon>Streptophyta</taxon>
        <taxon>Embryophyta</taxon>
        <taxon>Tracheophyta</taxon>
        <taxon>Spermatophyta</taxon>
        <taxon>Magnoliopsida</taxon>
        <taxon>eudicotyledons</taxon>
        <taxon>Gunneridae</taxon>
        <taxon>Pentapetalae</taxon>
        <taxon>rosids</taxon>
        <taxon>malvids</taxon>
        <taxon>Malvales</taxon>
        <taxon>Malvaceae</taxon>
        <taxon>Grewioideae</taxon>
        <taxon>Apeibeae</taxon>
        <taxon>Corchorus</taxon>
    </lineage>
</organism>
<dbReference type="AlphaFoldDB" id="A0A1R3GVT3"/>
<evidence type="ECO:0000313" key="3">
    <source>
        <dbReference type="Proteomes" id="UP000188268"/>
    </source>
</evidence>